<dbReference type="RefSeq" id="WP_245760439.1">
    <property type="nucleotide sequence ID" value="NZ_FOVL01000016.1"/>
</dbReference>
<keyword evidence="3" id="KW-1185">Reference proteome</keyword>
<proteinExistence type="predicted"/>
<evidence type="ECO:0000313" key="2">
    <source>
        <dbReference type="EMBL" id="SFN76188.1"/>
    </source>
</evidence>
<dbReference type="STRING" id="287099.SAMN05660413_02453"/>
<dbReference type="SUPFAM" id="SSF49464">
    <property type="entry name" value="Carboxypeptidase regulatory domain-like"/>
    <property type="match status" value="1"/>
</dbReference>
<protein>
    <submittedName>
        <fullName evidence="2">CarboxypepD_reg-like domain-containing protein</fullName>
    </submittedName>
</protein>
<reference evidence="2 3" key="1">
    <citation type="submission" date="2016-10" db="EMBL/GenBank/DDBJ databases">
        <authorList>
            <person name="de Groot N.N."/>
        </authorList>
    </citation>
    <scope>NUCLEOTIDE SEQUENCE [LARGE SCALE GENOMIC DNA]</scope>
    <source>
        <strain evidence="2 3">DSM 17794</strain>
    </source>
</reference>
<organism evidence="2 3">
    <name type="scientific">Salegentibacter flavus</name>
    <dbReference type="NCBI Taxonomy" id="287099"/>
    <lineage>
        <taxon>Bacteria</taxon>
        <taxon>Pseudomonadati</taxon>
        <taxon>Bacteroidota</taxon>
        <taxon>Flavobacteriia</taxon>
        <taxon>Flavobacteriales</taxon>
        <taxon>Flavobacteriaceae</taxon>
        <taxon>Salegentibacter</taxon>
    </lineage>
</organism>
<accession>A0A1I5BN82</accession>
<gene>
    <name evidence="2" type="ORF">SAMN05660413_02453</name>
</gene>
<dbReference type="AlphaFoldDB" id="A0A1I5BN82"/>
<feature type="signal peptide" evidence="1">
    <location>
        <begin position="1"/>
        <end position="24"/>
    </location>
</feature>
<dbReference type="Pfam" id="PF13715">
    <property type="entry name" value="CarbopepD_reg_2"/>
    <property type="match status" value="1"/>
</dbReference>
<feature type="chain" id="PRO_5011481998" evidence="1">
    <location>
        <begin position="25"/>
        <end position="424"/>
    </location>
</feature>
<dbReference type="EMBL" id="FOVL01000016">
    <property type="protein sequence ID" value="SFN76188.1"/>
    <property type="molecule type" value="Genomic_DNA"/>
</dbReference>
<dbReference type="InterPro" id="IPR008969">
    <property type="entry name" value="CarboxyPept-like_regulatory"/>
</dbReference>
<name>A0A1I5BN82_9FLAO</name>
<keyword evidence="1" id="KW-0732">Signal</keyword>
<evidence type="ECO:0000256" key="1">
    <source>
        <dbReference type="SAM" id="SignalP"/>
    </source>
</evidence>
<dbReference type="Gene3D" id="2.60.40.1120">
    <property type="entry name" value="Carboxypeptidase-like, regulatory domain"/>
    <property type="match status" value="1"/>
</dbReference>
<sequence>MKIFVINILFILAVLFPVSPEIQAAAVFQDLQQDQEYTEYKGRVLSSDRERPVGSAQLTVLNTNIATVTNADGEFSLKVPSNLSQVVVRVSYLGFESKNVALEYFSEENTEIFLEPSVEELSEISIFQAEDAGKLVRTMLSKREDNYLNQNTNMTAFYRESIRKGRKNVSLSEAVIRIHKKPYTSSRKEEIELIKARKTADYDKLDTLALKLRGGPYNALYVDVMKYPEYVFYIDDISDYSFSFDEPTQIDGRYLYVVDFEARERSAPWYFGKLYIDAQSHTLVRAELNLNVDNRSVASRLFVSKKPGSTRVYPIEVKYLIDYQQQDGKWFYGYGSADLTFVVNWKRKLFNSRYYVHSEMAVTGWKPDPGDVNPRRSDSYLKPTVVMTDDVSGFSDPEFWGSNNIIEPDKDIQNAIDKIREQLD</sequence>
<dbReference type="Proteomes" id="UP000199153">
    <property type="component" value="Unassembled WGS sequence"/>
</dbReference>
<evidence type="ECO:0000313" key="3">
    <source>
        <dbReference type="Proteomes" id="UP000199153"/>
    </source>
</evidence>